<organism evidence="2 3">
    <name type="scientific">Brachionus calyciflorus</name>
    <dbReference type="NCBI Taxonomy" id="104777"/>
    <lineage>
        <taxon>Eukaryota</taxon>
        <taxon>Metazoa</taxon>
        <taxon>Spiralia</taxon>
        <taxon>Gnathifera</taxon>
        <taxon>Rotifera</taxon>
        <taxon>Eurotatoria</taxon>
        <taxon>Monogononta</taxon>
        <taxon>Pseudotrocha</taxon>
        <taxon>Ploima</taxon>
        <taxon>Brachionidae</taxon>
        <taxon>Brachionus</taxon>
    </lineage>
</organism>
<dbReference type="Proteomes" id="UP000663879">
    <property type="component" value="Unassembled WGS sequence"/>
</dbReference>
<dbReference type="AlphaFoldDB" id="A0A814MG91"/>
<dbReference type="OrthoDB" id="8043011at2759"/>
<proteinExistence type="predicted"/>
<reference evidence="2" key="1">
    <citation type="submission" date="2021-02" db="EMBL/GenBank/DDBJ databases">
        <authorList>
            <person name="Nowell W R."/>
        </authorList>
    </citation>
    <scope>NUCLEOTIDE SEQUENCE</scope>
    <source>
        <strain evidence="2">Ploen Becks lab</strain>
    </source>
</reference>
<feature type="region of interest" description="Disordered" evidence="1">
    <location>
        <begin position="31"/>
        <end position="65"/>
    </location>
</feature>
<evidence type="ECO:0000313" key="3">
    <source>
        <dbReference type="Proteomes" id="UP000663879"/>
    </source>
</evidence>
<evidence type="ECO:0000313" key="2">
    <source>
        <dbReference type="EMBL" id="CAF1077608.1"/>
    </source>
</evidence>
<feature type="compositionally biased region" description="Basic and acidic residues" evidence="1">
    <location>
        <begin position="40"/>
        <end position="50"/>
    </location>
</feature>
<keyword evidence="3" id="KW-1185">Reference proteome</keyword>
<name>A0A814MG91_9BILA</name>
<feature type="compositionally biased region" description="Low complexity" evidence="1">
    <location>
        <begin position="219"/>
        <end position="254"/>
    </location>
</feature>
<feature type="region of interest" description="Disordered" evidence="1">
    <location>
        <begin position="218"/>
        <end position="254"/>
    </location>
</feature>
<dbReference type="EMBL" id="CAJNOC010006420">
    <property type="protein sequence ID" value="CAF1077608.1"/>
    <property type="molecule type" value="Genomic_DNA"/>
</dbReference>
<sequence length="311" mass="35494">QKKSKPQAGLQHGDSRVSINFNNRRVLDSKLTPVLNDEASSNHKADRIANKDVPSSDDERDSVSVEDLEKKLGDVEEVNKTVPQTRLFSNLFDTNRQDNFELNLLNVVKNNCEEEKRKEKNILIFSTKFNNKKEEDDRLVNDTFREIDTSPILVELNTKSDKKEVLKNAKKLRASTQFNNVYVGPDQTLAERAVVLGMASVIEKWLKFGPVMVQSETRNNSNNIVKPNNKSNKNTTQNNSNNQSNQNNNNKRSNNNSFLKFWYTNATSLENKLHDFTLSIKASESDIVMVSETMFKENSMVHVDGFSIYSI</sequence>
<feature type="non-terminal residue" evidence="2">
    <location>
        <position position="1"/>
    </location>
</feature>
<comment type="caution">
    <text evidence="2">The sequence shown here is derived from an EMBL/GenBank/DDBJ whole genome shotgun (WGS) entry which is preliminary data.</text>
</comment>
<protein>
    <submittedName>
        <fullName evidence="2">Uncharacterized protein</fullName>
    </submittedName>
</protein>
<accession>A0A814MG91</accession>
<gene>
    <name evidence="2" type="ORF">OXX778_LOCUS20035</name>
</gene>
<evidence type="ECO:0000256" key="1">
    <source>
        <dbReference type="SAM" id="MobiDB-lite"/>
    </source>
</evidence>